<gene>
    <name evidence="2" type="ORF">RJ45_06410</name>
</gene>
<accession>A0A0B9G6V4</accession>
<dbReference type="AlphaFoldDB" id="A0A0B9G6V4"/>
<dbReference type="Gene3D" id="3.30.700.10">
    <property type="entry name" value="Glycoprotein, Type 4 Pilin"/>
    <property type="match status" value="1"/>
</dbReference>
<dbReference type="Proteomes" id="UP000031278">
    <property type="component" value="Unassembled WGS sequence"/>
</dbReference>
<dbReference type="Pfam" id="PF07963">
    <property type="entry name" value="N_methyl"/>
    <property type="match status" value="1"/>
</dbReference>
<dbReference type="InterPro" id="IPR045584">
    <property type="entry name" value="Pilin-like"/>
</dbReference>
<proteinExistence type="predicted"/>
<dbReference type="SUPFAM" id="SSF54523">
    <property type="entry name" value="Pili subunits"/>
    <property type="match status" value="1"/>
</dbReference>
<evidence type="ECO:0000313" key="2">
    <source>
        <dbReference type="EMBL" id="KHT64448.1"/>
    </source>
</evidence>
<comment type="caution">
    <text evidence="2">The sequence shown here is derived from an EMBL/GenBank/DDBJ whole genome shotgun (WGS) entry which is preliminary data.</text>
</comment>
<reference evidence="2 3" key="1">
    <citation type="submission" date="2014-12" db="EMBL/GenBank/DDBJ databases">
        <title>Genome sequencing of Photobacterium gaetbulicola AD005a.</title>
        <authorList>
            <person name="Adrian T.G.S."/>
            <person name="Chan K.G."/>
        </authorList>
    </citation>
    <scope>NUCLEOTIDE SEQUENCE [LARGE SCALE GENOMIC DNA]</scope>
    <source>
        <strain evidence="2 3">AD005a</strain>
    </source>
</reference>
<evidence type="ECO:0000313" key="3">
    <source>
        <dbReference type="Proteomes" id="UP000031278"/>
    </source>
</evidence>
<dbReference type="EMBL" id="JWLZ01000083">
    <property type="protein sequence ID" value="KHT64448.1"/>
    <property type="molecule type" value="Genomic_DNA"/>
</dbReference>
<keyword evidence="1" id="KW-0472">Membrane</keyword>
<organism evidence="2 3">
    <name type="scientific">Photobacterium gaetbulicola</name>
    <dbReference type="NCBI Taxonomy" id="1295392"/>
    <lineage>
        <taxon>Bacteria</taxon>
        <taxon>Pseudomonadati</taxon>
        <taxon>Pseudomonadota</taxon>
        <taxon>Gammaproteobacteria</taxon>
        <taxon>Vibrionales</taxon>
        <taxon>Vibrionaceae</taxon>
        <taxon>Photobacterium</taxon>
    </lineage>
</organism>
<dbReference type="RefSeq" id="WP_039459825.1">
    <property type="nucleotide sequence ID" value="NZ_JWLZ01000083.1"/>
</dbReference>
<feature type="transmembrane region" description="Helical" evidence="1">
    <location>
        <begin position="6"/>
        <end position="27"/>
    </location>
</feature>
<dbReference type="PROSITE" id="PS00409">
    <property type="entry name" value="PROKAR_NTER_METHYL"/>
    <property type="match status" value="1"/>
</dbReference>
<name>A0A0B9G6V4_9GAMM</name>
<keyword evidence="1" id="KW-1133">Transmembrane helix</keyword>
<evidence type="ECO:0008006" key="4">
    <source>
        <dbReference type="Google" id="ProtNLM"/>
    </source>
</evidence>
<protein>
    <recommendedName>
        <fullName evidence="4">Prepilin-type N-terminal cleavage/methylation domain-containing protein</fullName>
    </recommendedName>
</protein>
<sequence>MNNKGFTLIEMVVVIVLLGILAVTAAPRFLGISRDARIATLDAFAGAFWSANDVVMGKAKMHGLEHSMEIITIPGTDIDIRDGYVALYPDNIKRIMQTDGYGIFQFTSGKRFYSQVWVKLGEKYDDKAFDIDVKNCALLIERKRNFTDLNDGNLGELKVLKFYDGC</sequence>
<dbReference type="NCBIfam" id="TIGR02532">
    <property type="entry name" value="IV_pilin_GFxxxE"/>
    <property type="match status" value="1"/>
</dbReference>
<evidence type="ECO:0000256" key="1">
    <source>
        <dbReference type="SAM" id="Phobius"/>
    </source>
</evidence>
<dbReference type="InterPro" id="IPR012902">
    <property type="entry name" value="N_methyl_site"/>
</dbReference>
<keyword evidence="1" id="KW-0812">Transmembrane</keyword>